<feature type="region of interest" description="Disordered" evidence="1">
    <location>
        <begin position="60"/>
        <end position="93"/>
    </location>
</feature>
<keyword evidence="2" id="KW-0472">Membrane</keyword>
<proteinExistence type="predicted"/>
<evidence type="ECO:0000256" key="2">
    <source>
        <dbReference type="SAM" id="Phobius"/>
    </source>
</evidence>
<reference evidence="3 4" key="1">
    <citation type="submission" date="2018-04" db="EMBL/GenBank/DDBJ databases">
        <authorList>
            <person name="Huttner S."/>
            <person name="Dainat J."/>
        </authorList>
    </citation>
    <scope>NUCLEOTIDE SEQUENCE [LARGE SCALE GENOMIC DNA]</scope>
</reference>
<evidence type="ECO:0000313" key="4">
    <source>
        <dbReference type="Proteomes" id="UP000289323"/>
    </source>
</evidence>
<accession>A0A446BYU8</accession>
<name>A0A446BYU8_9PEZI</name>
<keyword evidence="2" id="KW-1133">Transmembrane helix</keyword>
<keyword evidence="2" id="KW-0812">Transmembrane</keyword>
<dbReference type="AlphaFoldDB" id="A0A446BYU8"/>
<sequence length="93" mass="10440">MSGKYFSPYAPRRPRSPRLVILWLATFALVLWLTWYVSTRHRERAAPYVDEFLHPGGGAARRGVGAAKEARGKGGSSHLTQLHVTGVRQPQRE</sequence>
<evidence type="ECO:0000256" key="1">
    <source>
        <dbReference type="SAM" id="MobiDB-lite"/>
    </source>
</evidence>
<gene>
    <name evidence="3" type="ORF">TT172_LOCUS10093</name>
</gene>
<dbReference type="Proteomes" id="UP000289323">
    <property type="component" value="Unassembled WGS sequence"/>
</dbReference>
<feature type="transmembrane region" description="Helical" evidence="2">
    <location>
        <begin position="20"/>
        <end position="38"/>
    </location>
</feature>
<dbReference type="EMBL" id="OUUZ01000019">
    <property type="protein sequence ID" value="SPQ27674.1"/>
    <property type="molecule type" value="Genomic_DNA"/>
</dbReference>
<evidence type="ECO:0000313" key="3">
    <source>
        <dbReference type="EMBL" id="SPQ27674.1"/>
    </source>
</evidence>
<organism evidence="3 4">
    <name type="scientific">Thermothielavioides terrestris</name>
    <dbReference type="NCBI Taxonomy" id="2587410"/>
    <lineage>
        <taxon>Eukaryota</taxon>
        <taxon>Fungi</taxon>
        <taxon>Dikarya</taxon>
        <taxon>Ascomycota</taxon>
        <taxon>Pezizomycotina</taxon>
        <taxon>Sordariomycetes</taxon>
        <taxon>Sordariomycetidae</taxon>
        <taxon>Sordariales</taxon>
        <taxon>Chaetomiaceae</taxon>
        <taxon>Thermothielavioides</taxon>
    </lineage>
</organism>
<protein>
    <submittedName>
        <fullName evidence="3">8ef2caef-3659-499d-aa36-431dc404afab</fullName>
    </submittedName>
</protein>